<dbReference type="Gene3D" id="2.60.40.10">
    <property type="entry name" value="Immunoglobulins"/>
    <property type="match status" value="1"/>
</dbReference>
<feature type="domain" description="Ig-like" evidence="7">
    <location>
        <begin position="196"/>
        <end position="281"/>
    </location>
</feature>
<reference evidence="8" key="1">
    <citation type="submission" date="2022-08" db="UniProtKB">
        <authorList>
            <consortium name="EnsemblMetazoa"/>
        </authorList>
    </citation>
    <scope>IDENTIFICATION</scope>
    <source>
        <strain evidence="8">05x7-T-G4-1.051#20</strain>
    </source>
</reference>
<dbReference type="PANTHER" id="PTHR11640">
    <property type="entry name" value="NEPHRIN"/>
    <property type="match status" value="1"/>
</dbReference>
<evidence type="ECO:0000259" key="7">
    <source>
        <dbReference type="PROSITE" id="PS50835"/>
    </source>
</evidence>
<evidence type="ECO:0000256" key="6">
    <source>
        <dbReference type="SAM" id="Phobius"/>
    </source>
</evidence>
<keyword evidence="9" id="KW-1185">Reference proteome</keyword>
<dbReference type="Proteomes" id="UP000005408">
    <property type="component" value="Unassembled WGS sequence"/>
</dbReference>
<keyword evidence="2 6" id="KW-0472">Membrane</keyword>
<keyword evidence="3" id="KW-1015">Disulfide bond</keyword>
<dbReference type="PANTHER" id="PTHR11640:SF31">
    <property type="entry name" value="IRREGULAR CHIASM C-ROUGHEST PROTEIN-RELATED"/>
    <property type="match status" value="1"/>
</dbReference>
<feature type="transmembrane region" description="Helical" evidence="6">
    <location>
        <begin position="595"/>
        <end position="615"/>
    </location>
</feature>
<evidence type="ECO:0000313" key="8">
    <source>
        <dbReference type="EnsemblMetazoa" id="G16925.1:cds"/>
    </source>
</evidence>
<dbReference type="PROSITE" id="PS50835">
    <property type="entry name" value="IG_LIKE"/>
    <property type="match status" value="2"/>
</dbReference>
<protein>
    <recommendedName>
        <fullName evidence="7">Ig-like domain-containing protein</fullName>
    </recommendedName>
</protein>
<accession>A0A8W8J290</accession>
<evidence type="ECO:0000256" key="3">
    <source>
        <dbReference type="ARBA" id="ARBA00023157"/>
    </source>
</evidence>
<comment type="subcellular location">
    <subcellularLocation>
        <location evidence="1">Membrane</location>
        <topology evidence="1">Single-pass type I membrane protein</topology>
    </subcellularLocation>
</comment>
<evidence type="ECO:0000313" key="9">
    <source>
        <dbReference type="Proteomes" id="UP000005408"/>
    </source>
</evidence>
<dbReference type="GO" id="GO:0050839">
    <property type="term" value="F:cell adhesion molecule binding"/>
    <property type="evidence" value="ECO:0007669"/>
    <property type="project" value="TreeGrafter"/>
</dbReference>
<keyword evidence="6" id="KW-1133">Transmembrane helix</keyword>
<proteinExistence type="predicted"/>
<evidence type="ECO:0000256" key="4">
    <source>
        <dbReference type="ARBA" id="ARBA00023180"/>
    </source>
</evidence>
<dbReference type="InterPro" id="IPR051275">
    <property type="entry name" value="Cell_adhesion_signaling"/>
</dbReference>
<name>A0A8W8J290_MAGGI</name>
<evidence type="ECO:0000256" key="2">
    <source>
        <dbReference type="ARBA" id="ARBA00023136"/>
    </source>
</evidence>
<feature type="domain" description="Ig-like" evidence="7">
    <location>
        <begin position="385"/>
        <end position="477"/>
    </location>
</feature>
<dbReference type="SUPFAM" id="SSF48726">
    <property type="entry name" value="Immunoglobulin"/>
    <property type="match status" value="1"/>
</dbReference>
<evidence type="ECO:0000256" key="5">
    <source>
        <dbReference type="ARBA" id="ARBA00023319"/>
    </source>
</evidence>
<sequence length="672" mass="76621">MNLIQGQILRTSTVFISGNVIFKWTSSNYSLYDVVVYRDRTSDSSWTSVSDTQYTVKDVMLYDFIKIYVYMRAFTSSEYNVMTYNVSKVKARIGESAIMRWTASSFPSLGQYHIYHTYKENRTILSISSSGVNYGEDTQTTKYAYTSRPFDSTNIVFEIRDITLEDAGYYNGGMSADAAWAGGGVVLIVSAKPVKPEIKGNLTTLVDTYLKLTCISKSTSTPDYYYKFRALSYTWYINDTRIKGEFQETIRLNVTKGHRYNRYSCTATEEDLESDRSNAVQINLLYGPEQLTFAPKPTFDKGYKFTVKEGDEVGPIFCSADCNPPCNVTWKYKESNGLKDALSENGIILLQSINRNVTQIICLCRWKTESMEKDIALDVQYIDDPIINVNGEWVSDRISVDIQERKPLHLSCFVNGNPTPSVRLGKSQNGRMTILSEAMDHWSNYSFSTGAKCFDTSTYVCYGKSQSTNLKTNKSIGVNILCDPRLDKETQLKTLTELVKARVLIIPVIAYPPPDLSKLVWLGPNNLPSNITANAVIQSNDIIYKHRVITIVSGLEDEHYGEYKLLYDRKFLTSVIIRKEEDAEDGPLRANIVDVAVPSTLLGITWILLIIYVVFQKWRRNLKTTHQHDEKVKQLETPSMEQHYDDLQDIDVERNYSHLDCLDQETPYEETL</sequence>
<dbReference type="GO" id="GO:0098609">
    <property type="term" value="P:cell-cell adhesion"/>
    <property type="evidence" value="ECO:0007669"/>
    <property type="project" value="TreeGrafter"/>
</dbReference>
<dbReference type="GO" id="GO:0005911">
    <property type="term" value="C:cell-cell junction"/>
    <property type="evidence" value="ECO:0007669"/>
    <property type="project" value="TreeGrafter"/>
</dbReference>
<organism evidence="8 9">
    <name type="scientific">Magallana gigas</name>
    <name type="common">Pacific oyster</name>
    <name type="synonym">Crassostrea gigas</name>
    <dbReference type="NCBI Taxonomy" id="29159"/>
    <lineage>
        <taxon>Eukaryota</taxon>
        <taxon>Metazoa</taxon>
        <taxon>Spiralia</taxon>
        <taxon>Lophotrochozoa</taxon>
        <taxon>Mollusca</taxon>
        <taxon>Bivalvia</taxon>
        <taxon>Autobranchia</taxon>
        <taxon>Pteriomorphia</taxon>
        <taxon>Ostreida</taxon>
        <taxon>Ostreoidea</taxon>
        <taxon>Ostreidae</taxon>
        <taxon>Magallana</taxon>
    </lineage>
</organism>
<dbReference type="InterPro" id="IPR007110">
    <property type="entry name" value="Ig-like_dom"/>
</dbReference>
<keyword evidence="5" id="KW-0393">Immunoglobulin domain</keyword>
<dbReference type="EnsemblMetazoa" id="G16925.1">
    <property type="protein sequence ID" value="G16925.1:cds"/>
    <property type="gene ID" value="G16925"/>
</dbReference>
<dbReference type="InterPro" id="IPR036179">
    <property type="entry name" value="Ig-like_dom_sf"/>
</dbReference>
<keyword evidence="4" id="KW-0325">Glycoprotein</keyword>
<evidence type="ECO:0000256" key="1">
    <source>
        <dbReference type="ARBA" id="ARBA00004479"/>
    </source>
</evidence>
<dbReference type="AlphaFoldDB" id="A0A8W8J290"/>
<keyword evidence="6" id="KW-0812">Transmembrane</keyword>
<dbReference type="InterPro" id="IPR013783">
    <property type="entry name" value="Ig-like_fold"/>
</dbReference>
<dbReference type="GO" id="GO:0005886">
    <property type="term" value="C:plasma membrane"/>
    <property type="evidence" value="ECO:0007669"/>
    <property type="project" value="TreeGrafter"/>
</dbReference>